<proteinExistence type="predicted"/>
<evidence type="ECO:0000313" key="3">
    <source>
        <dbReference type="Proteomes" id="UP001516400"/>
    </source>
</evidence>
<evidence type="ECO:0000313" key="2">
    <source>
        <dbReference type="EMBL" id="KAL3282368.1"/>
    </source>
</evidence>
<keyword evidence="1" id="KW-0175">Coiled coil</keyword>
<gene>
    <name evidence="2" type="ORF">HHI36_005554</name>
</gene>
<dbReference type="AlphaFoldDB" id="A0ABD2NUY8"/>
<feature type="coiled-coil region" evidence="1">
    <location>
        <begin position="30"/>
        <end position="61"/>
    </location>
</feature>
<evidence type="ECO:0000256" key="1">
    <source>
        <dbReference type="SAM" id="Coils"/>
    </source>
</evidence>
<accession>A0ABD2NUY8</accession>
<dbReference type="Proteomes" id="UP001516400">
    <property type="component" value="Unassembled WGS sequence"/>
</dbReference>
<organism evidence="2 3">
    <name type="scientific">Cryptolaemus montrouzieri</name>
    <dbReference type="NCBI Taxonomy" id="559131"/>
    <lineage>
        <taxon>Eukaryota</taxon>
        <taxon>Metazoa</taxon>
        <taxon>Ecdysozoa</taxon>
        <taxon>Arthropoda</taxon>
        <taxon>Hexapoda</taxon>
        <taxon>Insecta</taxon>
        <taxon>Pterygota</taxon>
        <taxon>Neoptera</taxon>
        <taxon>Endopterygota</taxon>
        <taxon>Coleoptera</taxon>
        <taxon>Polyphaga</taxon>
        <taxon>Cucujiformia</taxon>
        <taxon>Coccinelloidea</taxon>
        <taxon>Coccinellidae</taxon>
        <taxon>Scymninae</taxon>
        <taxon>Scymnini</taxon>
        <taxon>Cryptolaemus</taxon>
    </lineage>
</organism>
<reference evidence="2 3" key="1">
    <citation type="journal article" date="2021" name="BMC Biol.">
        <title>Horizontally acquired antibacterial genes associated with adaptive radiation of ladybird beetles.</title>
        <authorList>
            <person name="Li H.S."/>
            <person name="Tang X.F."/>
            <person name="Huang Y.H."/>
            <person name="Xu Z.Y."/>
            <person name="Chen M.L."/>
            <person name="Du X.Y."/>
            <person name="Qiu B.Y."/>
            <person name="Chen P.T."/>
            <person name="Zhang W."/>
            <person name="Slipinski A."/>
            <person name="Escalona H.E."/>
            <person name="Waterhouse R.M."/>
            <person name="Zwick A."/>
            <person name="Pang H."/>
        </authorList>
    </citation>
    <scope>NUCLEOTIDE SEQUENCE [LARGE SCALE GENOMIC DNA]</scope>
    <source>
        <strain evidence="2">SYSU2018</strain>
    </source>
</reference>
<dbReference type="EMBL" id="JABFTP020000144">
    <property type="protein sequence ID" value="KAL3282368.1"/>
    <property type="molecule type" value="Genomic_DNA"/>
</dbReference>
<name>A0ABD2NUY8_9CUCU</name>
<comment type="caution">
    <text evidence="2">The sequence shown here is derived from an EMBL/GenBank/DDBJ whole genome shotgun (WGS) entry which is preliminary data.</text>
</comment>
<keyword evidence="3" id="KW-1185">Reference proteome</keyword>
<sequence>MDQMLQNFANLEIKIMAQIADINAAHSRNFEEISLEMEENAKNLRKIQDNFEQKYLELSREMATLKMSNVEVTEKGRTTQTVRVRLPEFDGSKPWEIYFKQFEANLHFEHVYFAQLNNRIQGREETLRI</sequence>
<protein>
    <submittedName>
        <fullName evidence="2">Uncharacterized protein</fullName>
    </submittedName>
</protein>